<name>A0ACB7H5Z0_MANES</name>
<reference evidence="2" key="1">
    <citation type="journal article" date="2016" name="Nat. Biotechnol.">
        <title>Sequencing wild and cultivated cassava and related species reveals extensive interspecific hybridization and genetic diversity.</title>
        <authorList>
            <person name="Bredeson J.V."/>
            <person name="Lyons J.B."/>
            <person name="Prochnik S.E."/>
            <person name="Wu G.A."/>
            <person name="Ha C.M."/>
            <person name="Edsinger-Gonzales E."/>
            <person name="Grimwood J."/>
            <person name="Schmutz J."/>
            <person name="Rabbi I.Y."/>
            <person name="Egesi C."/>
            <person name="Nauluvula P."/>
            <person name="Lebot V."/>
            <person name="Ndunguru J."/>
            <person name="Mkamilo G."/>
            <person name="Bart R.S."/>
            <person name="Setter T.L."/>
            <person name="Gleadow R.M."/>
            <person name="Kulakow P."/>
            <person name="Ferguson M.E."/>
            <person name="Rounsley S."/>
            <person name="Rokhsar D.S."/>
        </authorList>
    </citation>
    <scope>NUCLEOTIDE SEQUENCE [LARGE SCALE GENOMIC DNA]</scope>
    <source>
        <strain evidence="2">cv. AM560-2</strain>
    </source>
</reference>
<dbReference type="Proteomes" id="UP000091857">
    <property type="component" value="Chromosome 10"/>
</dbReference>
<dbReference type="EMBL" id="CM004396">
    <property type="protein sequence ID" value="KAG8646331.1"/>
    <property type="molecule type" value="Genomic_DNA"/>
</dbReference>
<keyword evidence="2" id="KW-1185">Reference proteome</keyword>
<gene>
    <name evidence="1" type="ORF">MANES_10G146700v8</name>
</gene>
<comment type="caution">
    <text evidence="1">The sequence shown here is derived from an EMBL/GenBank/DDBJ whole genome shotgun (WGS) entry which is preliminary data.</text>
</comment>
<accession>A0ACB7H5Z0</accession>
<evidence type="ECO:0000313" key="2">
    <source>
        <dbReference type="Proteomes" id="UP000091857"/>
    </source>
</evidence>
<organism evidence="1 2">
    <name type="scientific">Manihot esculenta</name>
    <name type="common">Cassava</name>
    <name type="synonym">Jatropha manihot</name>
    <dbReference type="NCBI Taxonomy" id="3983"/>
    <lineage>
        <taxon>Eukaryota</taxon>
        <taxon>Viridiplantae</taxon>
        <taxon>Streptophyta</taxon>
        <taxon>Embryophyta</taxon>
        <taxon>Tracheophyta</taxon>
        <taxon>Spermatophyta</taxon>
        <taxon>Magnoliopsida</taxon>
        <taxon>eudicotyledons</taxon>
        <taxon>Gunneridae</taxon>
        <taxon>Pentapetalae</taxon>
        <taxon>rosids</taxon>
        <taxon>fabids</taxon>
        <taxon>Malpighiales</taxon>
        <taxon>Euphorbiaceae</taxon>
        <taxon>Crotonoideae</taxon>
        <taxon>Manihoteae</taxon>
        <taxon>Manihot</taxon>
    </lineage>
</organism>
<protein>
    <submittedName>
        <fullName evidence="1">Uncharacterized protein</fullName>
    </submittedName>
</protein>
<sequence>MPCEHPAMATINGDTLSYLNFFFLSLISSFLLLYFFKKPTKPILHLPPSPPSLPLIGHLHLLGRVAYKYFHNLATKHGPLLSLQLGSVPLILVSSASYAAEIFKTNDIAFSYKPKTPFDDGLLFQNFGFISAPYGDYWRFMKKLCMTELLGPRQTERSSSVRREELQRFLQNMVDKACKNENVDLENELVKLTNNTICRMAMSTRCSEEEDEAQRCKELVDGSMELAAKVAAAYLMGPLKKIGFWVFREQLKNLSTQIDELLEKILKEHEERAKKDSDEGGDQDLMDILLKVYQDEKAEFQISRSQMKAFFVDLFIAGTHTTADSTHWIMAMLINHPKVFKKLREEIESVVGKNRLVEESDISKLHYLQAIVKETLRLYPLGPLIPRTNCEDCKIGGFDIPKETIVLINLYSIMRDPNIWDNPDEFKPERFLVSDHKETNKQKHLMGYVPFGGGRRMCPGSHLGLTIIHVNVASMVQCFDWKVYGGDGDGGKVNVEAKSGMIMCMAHPLVCLPVVHYNPFSG</sequence>
<proteinExistence type="predicted"/>
<evidence type="ECO:0000313" key="1">
    <source>
        <dbReference type="EMBL" id="KAG8646331.1"/>
    </source>
</evidence>